<accession>A0A0N5DCB6</accession>
<sequence length="173" mass="20931">MYLESKNSRKRRKSSHFLVVHFDSDQENNNSGGYSYSDEDNSITFSKQQVIRPNRHGYQARFNENERKPPLPRSLNDILPGTLQQHPPKLSVTRQYSTIEMARRIAAQRRLGSGSFKISREEHHDIQRRRRRKNRLEREERKRERRRQELEFQRMNAYKEYLWRSGSGVRRDD</sequence>
<evidence type="ECO:0000256" key="1">
    <source>
        <dbReference type="SAM" id="MobiDB-lite"/>
    </source>
</evidence>
<feature type="compositionally biased region" description="Basic and acidic residues" evidence="1">
    <location>
        <begin position="136"/>
        <end position="147"/>
    </location>
</feature>
<evidence type="ECO:0000313" key="2">
    <source>
        <dbReference type="EMBL" id="VDN08535.1"/>
    </source>
</evidence>
<evidence type="ECO:0000313" key="4">
    <source>
        <dbReference type="WBParaSite" id="TCLT_0001083501-mRNA-1"/>
    </source>
</evidence>
<proteinExistence type="predicted"/>
<evidence type="ECO:0000313" key="3">
    <source>
        <dbReference type="Proteomes" id="UP000276776"/>
    </source>
</evidence>
<keyword evidence="3" id="KW-1185">Reference proteome</keyword>
<dbReference type="EMBL" id="UYYF01005396">
    <property type="protein sequence ID" value="VDN08535.1"/>
    <property type="molecule type" value="Genomic_DNA"/>
</dbReference>
<dbReference type="STRING" id="103827.A0A0N5DCB6"/>
<reference evidence="2 3" key="2">
    <citation type="submission" date="2018-11" db="EMBL/GenBank/DDBJ databases">
        <authorList>
            <consortium name="Pathogen Informatics"/>
        </authorList>
    </citation>
    <scope>NUCLEOTIDE SEQUENCE [LARGE SCALE GENOMIC DNA]</scope>
</reference>
<name>A0A0N5DCB6_THECL</name>
<reference evidence="4" key="1">
    <citation type="submission" date="2017-02" db="UniProtKB">
        <authorList>
            <consortium name="WormBaseParasite"/>
        </authorList>
    </citation>
    <scope>IDENTIFICATION</scope>
</reference>
<dbReference type="WBParaSite" id="TCLT_0001083501-mRNA-1">
    <property type="protein sequence ID" value="TCLT_0001083501-mRNA-1"/>
    <property type="gene ID" value="TCLT_0001083501"/>
</dbReference>
<dbReference type="Proteomes" id="UP000276776">
    <property type="component" value="Unassembled WGS sequence"/>
</dbReference>
<feature type="compositionally biased region" description="Basic residues" evidence="1">
    <location>
        <begin position="126"/>
        <end position="135"/>
    </location>
</feature>
<organism evidence="4">
    <name type="scientific">Thelazia callipaeda</name>
    <name type="common">Oriental eyeworm</name>
    <name type="synonym">Parasitic nematode</name>
    <dbReference type="NCBI Taxonomy" id="103827"/>
    <lineage>
        <taxon>Eukaryota</taxon>
        <taxon>Metazoa</taxon>
        <taxon>Ecdysozoa</taxon>
        <taxon>Nematoda</taxon>
        <taxon>Chromadorea</taxon>
        <taxon>Rhabditida</taxon>
        <taxon>Spirurina</taxon>
        <taxon>Spiruromorpha</taxon>
        <taxon>Thelazioidea</taxon>
        <taxon>Thelaziidae</taxon>
        <taxon>Thelazia</taxon>
    </lineage>
</organism>
<gene>
    <name evidence="2" type="ORF">TCLT_LOCUS10817</name>
</gene>
<dbReference type="OrthoDB" id="6158176at2759"/>
<protein>
    <submittedName>
        <fullName evidence="4">BZIP domain-containing protein</fullName>
    </submittedName>
</protein>
<feature type="region of interest" description="Disordered" evidence="1">
    <location>
        <begin position="64"/>
        <end position="86"/>
    </location>
</feature>
<dbReference type="AlphaFoldDB" id="A0A0N5DCB6"/>
<feature type="region of interest" description="Disordered" evidence="1">
    <location>
        <begin position="110"/>
        <end position="147"/>
    </location>
</feature>